<dbReference type="EMBL" id="MU266329">
    <property type="protein sequence ID" value="KAH7930816.1"/>
    <property type="molecule type" value="Genomic_DNA"/>
</dbReference>
<proteinExistence type="predicted"/>
<evidence type="ECO:0000313" key="1">
    <source>
        <dbReference type="EMBL" id="KAH7930816.1"/>
    </source>
</evidence>
<accession>A0ACB8BXX8</accession>
<keyword evidence="2" id="KW-1185">Reference proteome</keyword>
<comment type="caution">
    <text evidence="1">The sequence shown here is derived from an EMBL/GenBank/DDBJ whole genome shotgun (WGS) entry which is preliminary data.</text>
</comment>
<evidence type="ECO:0000313" key="2">
    <source>
        <dbReference type="Proteomes" id="UP000790709"/>
    </source>
</evidence>
<dbReference type="Proteomes" id="UP000790709">
    <property type="component" value="Unassembled WGS sequence"/>
</dbReference>
<organism evidence="1 2">
    <name type="scientific">Leucogyrophana mollusca</name>
    <dbReference type="NCBI Taxonomy" id="85980"/>
    <lineage>
        <taxon>Eukaryota</taxon>
        <taxon>Fungi</taxon>
        <taxon>Dikarya</taxon>
        <taxon>Basidiomycota</taxon>
        <taxon>Agaricomycotina</taxon>
        <taxon>Agaricomycetes</taxon>
        <taxon>Agaricomycetidae</taxon>
        <taxon>Boletales</taxon>
        <taxon>Boletales incertae sedis</taxon>
        <taxon>Leucogyrophana</taxon>
    </lineage>
</organism>
<protein>
    <submittedName>
        <fullName evidence="1">Uncharacterized protein</fullName>
    </submittedName>
</protein>
<reference evidence="1" key="1">
    <citation type="journal article" date="2021" name="New Phytol.">
        <title>Evolutionary innovations through gain and loss of genes in the ectomycorrhizal Boletales.</title>
        <authorList>
            <person name="Wu G."/>
            <person name="Miyauchi S."/>
            <person name="Morin E."/>
            <person name="Kuo A."/>
            <person name="Drula E."/>
            <person name="Varga T."/>
            <person name="Kohler A."/>
            <person name="Feng B."/>
            <person name="Cao Y."/>
            <person name="Lipzen A."/>
            <person name="Daum C."/>
            <person name="Hundley H."/>
            <person name="Pangilinan J."/>
            <person name="Johnson J."/>
            <person name="Barry K."/>
            <person name="LaButti K."/>
            <person name="Ng V."/>
            <person name="Ahrendt S."/>
            <person name="Min B."/>
            <person name="Choi I.G."/>
            <person name="Park H."/>
            <person name="Plett J.M."/>
            <person name="Magnuson J."/>
            <person name="Spatafora J.W."/>
            <person name="Nagy L.G."/>
            <person name="Henrissat B."/>
            <person name="Grigoriev I.V."/>
            <person name="Yang Z.L."/>
            <person name="Xu J."/>
            <person name="Martin F.M."/>
        </authorList>
    </citation>
    <scope>NUCLEOTIDE SEQUENCE</scope>
    <source>
        <strain evidence="1">KUC20120723A-06</strain>
    </source>
</reference>
<name>A0ACB8BXX8_9AGAM</name>
<sequence>MAESTSSTPCTTSTSQNTYSTPSYGSGSSGWGDSGSPYDSCVQKCAASYGGPSMTYSSPPVTTTTAGSSSGGGMTHTVIVAPTQGILRYVPFVVNASVGDTVEFVWGANNHTVTKSSELAICNKTSTMPFASGEQNKTFVFSQLVNDTNATFFYCGTPGHCEKGMFGIINPPNAAPGSNTSVASMMPGMVSNSSSMSSMWSYTNNMTYNNTMASNWGGSMDMSGMPEWSYQYIAENVMYTRTFLAANPETLNADGTVSLASAGNTPMVIPKDITSAASSGTTSNSGSSVASAAPSADPTPSSSASYPSTNGARSLGSSNMVVGLVVAVSLAFVI</sequence>
<gene>
    <name evidence="1" type="ORF">BV22DRAFT_999792</name>
</gene>